<organism evidence="2 3">
    <name type="scientific">Alkaliphilus peptidifermentans DSM 18978</name>
    <dbReference type="NCBI Taxonomy" id="1120976"/>
    <lineage>
        <taxon>Bacteria</taxon>
        <taxon>Bacillati</taxon>
        <taxon>Bacillota</taxon>
        <taxon>Clostridia</taxon>
        <taxon>Peptostreptococcales</taxon>
        <taxon>Natronincolaceae</taxon>
        <taxon>Alkaliphilus</taxon>
    </lineage>
</organism>
<dbReference type="PANTHER" id="PTHR30270:SF0">
    <property type="entry name" value="THIAMINE-MONOPHOSPHATE KINASE"/>
    <property type="match status" value="1"/>
</dbReference>
<dbReference type="PANTHER" id="PTHR30270">
    <property type="entry name" value="THIAMINE-MONOPHOSPHATE KINASE"/>
    <property type="match status" value="1"/>
</dbReference>
<dbReference type="SUPFAM" id="SSF55326">
    <property type="entry name" value="PurM N-terminal domain-like"/>
    <property type="match status" value="1"/>
</dbReference>
<protein>
    <submittedName>
        <fullName evidence="2">Thiamine-monophosphate kinase</fullName>
    </submittedName>
</protein>
<dbReference type="SUPFAM" id="SSF56042">
    <property type="entry name" value="PurM C-terminal domain-like"/>
    <property type="match status" value="1"/>
</dbReference>
<proteinExistence type="predicted"/>
<dbReference type="EMBL" id="FMUS01000014">
    <property type="protein sequence ID" value="SCY72680.1"/>
    <property type="molecule type" value="Genomic_DNA"/>
</dbReference>
<dbReference type="Proteomes" id="UP000198636">
    <property type="component" value="Unassembled WGS sequence"/>
</dbReference>
<evidence type="ECO:0000313" key="3">
    <source>
        <dbReference type="Proteomes" id="UP000198636"/>
    </source>
</evidence>
<dbReference type="InterPro" id="IPR036676">
    <property type="entry name" value="PurM-like_C_sf"/>
</dbReference>
<evidence type="ECO:0000259" key="1">
    <source>
        <dbReference type="Pfam" id="PF00586"/>
    </source>
</evidence>
<dbReference type="Pfam" id="PF00586">
    <property type="entry name" value="AIRS"/>
    <property type="match status" value="1"/>
</dbReference>
<dbReference type="GO" id="GO:0009228">
    <property type="term" value="P:thiamine biosynthetic process"/>
    <property type="evidence" value="ECO:0007669"/>
    <property type="project" value="InterPro"/>
</dbReference>
<feature type="domain" description="PurM-like N-terminal" evidence="1">
    <location>
        <begin position="33"/>
        <end position="138"/>
    </location>
</feature>
<dbReference type="InterPro" id="IPR036921">
    <property type="entry name" value="PurM-like_N_sf"/>
</dbReference>
<sequence>MWVSKEYNYINMINAIMPKSENQINKVFESDSEIFNLHNMKLAINTDEFSQEDFFIEDNPYELGYNIALGAVSDIIAVGAKPIFFLHSMTINSSWDDGFITAFSKGISDLLKLHNIAFLGGDFGIANQWRVTCTVIGECMKKEVMRIGAKEGDPIYISGRVGKGNLNAAVSILKDKSIIPLIKGKYSSIFNTHVNFHHLIANYGNVCIDTSDGLVNTLNTLAGLNGLGYKIEEIPYIKYSKLIAKISKLPRELLIMGEAGEYEFLFSVEKSQEAKLIEYIVENKIKIYKIGHFTKSQERLIKIDGGYIDFKAFDIRGRDYDDLKIYINEIHQYIEKNRMV</sequence>
<keyword evidence="3" id="KW-1185">Reference proteome</keyword>
<keyword evidence="2" id="KW-0418">Kinase</keyword>
<dbReference type="InterPro" id="IPR006283">
    <property type="entry name" value="ThiL-like"/>
</dbReference>
<gene>
    <name evidence="2" type="ORF">SAMN03080606_02290</name>
</gene>
<dbReference type="STRING" id="1120976.SAMN03080606_02290"/>
<keyword evidence="2" id="KW-0808">Transferase</keyword>
<dbReference type="Gene3D" id="3.90.650.10">
    <property type="entry name" value="PurM-like C-terminal domain"/>
    <property type="match status" value="1"/>
</dbReference>
<dbReference type="AlphaFoldDB" id="A0A1G5IAJ5"/>
<dbReference type="InterPro" id="IPR016188">
    <property type="entry name" value="PurM-like_N"/>
</dbReference>
<reference evidence="2 3" key="1">
    <citation type="submission" date="2016-10" db="EMBL/GenBank/DDBJ databases">
        <authorList>
            <person name="de Groot N.N."/>
        </authorList>
    </citation>
    <scope>NUCLEOTIDE SEQUENCE [LARGE SCALE GENOMIC DNA]</scope>
    <source>
        <strain evidence="2 3">DSM 18978</strain>
    </source>
</reference>
<name>A0A1G5IAJ5_9FIRM</name>
<dbReference type="GO" id="GO:0009030">
    <property type="term" value="F:thiamine-phosphate kinase activity"/>
    <property type="evidence" value="ECO:0007669"/>
    <property type="project" value="InterPro"/>
</dbReference>
<accession>A0A1G5IAJ5</accession>
<dbReference type="Gene3D" id="3.30.1330.10">
    <property type="entry name" value="PurM-like, N-terminal domain"/>
    <property type="match status" value="1"/>
</dbReference>
<evidence type="ECO:0000313" key="2">
    <source>
        <dbReference type="EMBL" id="SCY72680.1"/>
    </source>
</evidence>